<evidence type="ECO:0000256" key="12">
    <source>
        <dbReference type="ARBA" id="ARBA00023211"/>
    </source>
</evidence>
<proteinExistence type="inferred from homology"/>
<dbReference type="GO" id="GO:0030145">
    <property type="term" value="F:manganese ion binding"/>
    <property type="evidence" value="ECO:0007669"/>
    <property type="project" value="UniProtKB-UniRule"/>
</dbReference>
<evidence type="ECO:0000256" key="15">
    <source>
        <dbReference type="ARBA" id="ARBA00049421"/>
    </source>
</evidence>
<evidence type="ECO:0000256" key="11">
    <source>
        <dbReference type="ARBA" id="ARBA00023136"/>
    </source>
</evidence>
<keyword evidence="8 16" id="KW-0735">Signal-anchor</keyword>
<evidence type="ECO:0000256" key="4">
    <source>
        <dbReference type="ARBA" id="ARBA00022676"/>
    </source>
</evidence>
<dbReference type="GO" id="GO:0003827">
    <property type="term" value="F:alpha-1,3-mannosylglycoprotein 2-beta-N-acetylglucosaminyltransferase activity"/>
    <property type="evidence" value="ECO:0007669"/>
    <property type="project" value="UniProtKB-UniRule"/>
</dbReference>
<keyword evidence="5" id="KW-0808">Transferase</keyword>
<sequence>MASEFCNVRVLIVATAAIFLLIQIRLFTTQSRYADRLASPESKKFRMRSMPLIQEGLQQSSLNVIEAPFSAVVIMACNRPDYLQRTIESVLKYQRSVASKFPVFVSQDGTNPDVKSKALSYSQISHIQHMDLEPVQTERPGEIVAYYKIARHYKWALDELFLKKNFSRVIILEDDMEIAPDFFDYFEATGALMDNDKSIMAVSSWNDNGQRQFVHDPEALYRSDFFPGLGWMLTKSTWLELSPKWPKAYWDDWVRLKDVHKNRQFIRPEICRTYNFGEHGSSMGQFFKQYLEPIKLNDVHVDWKEMDLGYLMEGNFLKRFTKMVADAKPLYGADVARQAYGIDGDVKIKYNDQMDFERIARQFGIFQEWKDGIPRTAYKGVVVFRYQTSTRIFLLGPASLGQLVLENV</sequence>
<evidence type="ECO:0000256" key="6">
    <source>
        <dbReference type="ARBA" id="ARBA00022692"/>
    </source>
</evidence>
<dbReference type="Proteomes" id="UP001418222">
    <property type="component" value="Unassembled WGS sequence"/>
</dbReference>
<accession>A0AAP0G890</accession>
<keyword evidence="10 16" id="KW-0333">Golgi apparatus</keyword>
<comment type="cofactor">
    <cofactor evidence="16">
        <name>Mn(2+)</name>
        <dbReference type="ChEBI" id="CHEBI:29035"/>
    </cofactor>
    <text evidence="16">The cofactor is mostly bound to the substrate.</text>
</comment>
<comment type="caution">
    <text evidence="17">The sequence shown here is derived from an EMBL/GenBank/DDBJ whole genome shotgun (WGS) entry which is preliminary data.</text>
</comment>
<name>A0AAP0G890_9ASPA</name>
<keyword evidence="4 16" id="KW-0328">Glycosyltransferase</keyword>
<dbReference type="InterPro" id="IPR029044">
    <property type="entry name" value="Nucleotide-diphossugar_trans"/>
</dbReference>
<evidence type="ECO:0000256" key="1">
    <source>
        <dbReference type="ARBA" id="ARBA00004323"/>
    </source>
</evidence>
<comment type="function">
    <text evidence="16">Initiates complex N-linked carbohydrate formation. Essential for the conversion of high-mannose to hybrid and complex N-glycans.</text>
</comment>
<dbReference type="FunFam" id="3.90.550.10:FF:000090">
    <property type="entry name" value="Alpha-1,3-mannosyl-glycoprotein 2-beta-N-acetylglucosaminyltransferase"/>
    <property type="match status" value="1"/>
</dbReference>
<evidence type="ECO:0000313" key="18">
    <source>
        <dbReference type="Proteomes" id="UP001418222"/>
    </source>
</evidence>
<comment type="catalytic activity">
    <reaction evidence="15 16">
        <text>N(4)-(alpha-D-Man-(1-&gt;3)-[alpha-D-Man-(1-&gt;3)-[alpha-D-Man-(1-&gt;6)]-alpha-D-Man-(1-&gt;6)]-beta-D-Man-(1-&gt;4)-beta-D-GlcNAc-(1-&gt;4)-beta-D-GlcNAc)-L-asparaginyl-[protein] (N-glucan mannose isomer 5A1,2) + UDP-N-acetyl-alpha-D-glucosamine = N(4)-{beta-D-GlcNAc-(1-&gt;2)-alpha-D-Man-(1-&gt;3)-[alpha-D-Man-(1-&gt;3)-[alpha-D-Man-(1-&gt;6)]-alpha-D-Man-(1-&gt;6)]-beta-D-Man-(1-&gt;4)-beta-D-GlcNAc-(1-&gt;4)-beta-D-GlcNAc}-L-asparaginyl-[protein] + UDP + H(+)</text>
        <dbReference type="Rhea" id="RHEA:11456"/>
        <dbReference type="Rhea" id="RHEA-COMP:14367"/>
        <dbReference type="Rhea" id="RHEA-COMP:14368"/>
        <dbReference type="ChEBI" id="CHEBI:15378"/>
        <dbReference type="ChEBI" id="CHEBI:57705"/>
        <dbReference type="ChEBI" id="CHEBI:58223"/>
        <dbReference type="ChEBI" id="CHEBI:59087"/>
        <dbReference type="ChEBI" id="CHEBI:60625"/>
        <dbReference type="EC" id="2.4.1.101"/>
    </reaction>
</comment>
<evidence type="ECO:0000256" key="10">
    <source>
        <dbReference type="ARBA" id="ARBA00023034"/>
    </source>
</evidence>
<reference evidence="17 18" key="1">
    <citation type="journal article" date="2022" name="Nat. Plants">
        <title>Genomes of leafy and leafless Platanthera orchids illuminate the evolution of mycoheterotrophy.</title>
        <authorList>
            <person name="Li M.H."/>
            <person name="Liu K.W."/>
            <person name="Li Z."/>
            <person name="Lu H.C."/>
            <person name="Ye Q.L."/>
            <person name="Zhang D."/>
            <person name="Wang J.Y."/>
            <person name="Li Y.F."/>
            <person name="Zhong Z.M."/>
            <person name="Liu X."/>
            <person name="Yu X."/>
            <person name="Liu D.K."/>
            <person name="Tu X.D."/>
            <person name="Liu B."/>
            <person name="Hao Y."/>
            <person name="Liao X.Y."/>
            <person name="Jiang Y.T."/>
            <person name="Sun W.H."/>
            <person name="Chen J."/>
            <person name="Chen Y.Q."/>
            <person name="Ai Y."/>
            <person name="Zhai J.W."/>
            <person name="Wu S.S."/>
            <person name="Zhou Z."/>
            <person name="Hsiao Y.Y."/>
            <person name="Wu W.L."/>
            <person name="Chen Y.Y."/>
            <person name="Lin Y.F."/>
            <person name="Hsu J.L."/>
            <person name="Li C.Y."/>
            <person name="Wang Z.W."/>
            <person name="Zhao X."/>
            <person name="Zhong W.Y."/>
            <person name="Ma X.K."/>
            <person name="Ma L."/>
            <person name="Huang J."/>
            <person name="Chen G.Z."/>
            <person name="Huang M.Z."/>
            <person name="Huang L."/>
            <person name="Peng D.H."/>
            <person name="Luo Y.B."/>
            <person name="Zou S.Q."/>
            <person name="Chen S.P."/>
            <person name="Lan S."/>
            <person name="Tsai W.C."/>
            <person name="Van de Peer Y."/>
            <person name="Liu Z.J."/>
        </authorList>
    </citation>
    <scope>NUCLEOTIDE SEQUENCE [LARGE SCALE GENOMIC DNA]</scope>
    <source>
        <strain evidence="17">Lor287</strain>
    </source>
</reference>
<evidence type="ECO:0000256" key="16">
    <source>
        <dbReference type="RuleBase" id="RU368119"/>
    </source>
</evidence>
<evidence type="ECO:0000256" key="13">
    <source>
        <dbReference type="ARBA" id="ARBA00038949"/>
    </source>
</evidence>
<dbReference type="AlphaFoldDB" id="A0AAP0G890"/>
<evidence type="ECO:0000256" key="9">
    <source>
        <dbReference type="ARBA" id="ARBA00022989"/>
    </source>
</evidence>
<keyword evidence="9" id="KW-1133">Transmembrane helix</keyword>
<evidence type="ECO:0000256" key="8">
    <source>
        <dbReference type="ARBA" id="ARBA00022968"/>
    </source>
</evidence>
<comment type="similarity">
    <text evidence="3 16">Belongs to the glycosyltransferase 13 family.</text>
</comment>
<dbReference type="Pfam" id="PF03071">
    <property type="entry name" value="GNT-I"/>
    <property type="match status" value="1"/>
</dbReference>
<dbReference type="EC" id="2.4.1.101" evidence="13 16"/>
<evidence type="ECO:0000256" key="5">
    <source>
        <dbReference type="ARBA" id="ARBA00022679"/>
    </source>
</evidence>
<dbReference type="SUPFAM" id="SSF53448">
    <property type="entry name" value="Nucleotide-diphospho-sugar transferases"/>
    <property type="match status" value="1"/>
</dbReference>
<evidence type="ECO:0000313" key="17">
    <source>
        <dbReference type="EMBL" id="KAK8944241.1"/>
    </source>
</evidence>
<evidence type="ECO:0000256" key="14">
    <source>
        <dbReference type="ARBA" id="ARBA00041712"/>
    </source>
</evidence>
<dbReference type="Gene3D" id="3.90.550.10">
    <property type="entry name" value="Spore Coat Polysaccharide Biosynthesis Protein SpsA, Chain A"/>
    <property type="match status" value="1"/>
</dbReference>
<keyword evidence="18" id="KW-1185">Reference proteome</keyword>
<dbReference type="PANTHER" id="PTHR10468:SF0">
    <property type="entry name" value="ALPHA-1,3-MANNOSYL-GLYCOPROTEIN 2-BETA-N-ACETYLGLUCOSAMINYLTRANSFERASE"/>
    <property type="match status" value="1"/>
</dbReference>
<dbReference type="Gene3D" id="3.10.180.20">
    <property type="entry name" value="N-Acetylglucosaminyltransferase I, Domain 2"/>
    <property type="match status" value="1"/>
</dbReference>
<gene>
    <name evidence="17" type="primary">GNTI</name>
    <name evidence="17" type="ORF">KSP39_PZI007783</name>
</gene>
<dbReference type="InterPro" id="IPR004139">
    <property type="entry name" value="Glyco_trans_13"/>
</dbReference>
<protein>
    <recommendedName>
        <fullName evidence="13 16">Alpha-1,3-mannosyl-glycoprotein 2-beta-N-acetylglucosaminyltransferase</fullName>
        <shortName evidence="16">GNT-I</shortName>
        <shortName evidence="16">GlcNAc-T I</shortName>
        <ecNumber evidence="13 16">2.4.1.101</ecNumber>
    </recommendedName>
    <alternativeName>
        <fullName evidence="14 16">N-glycosyl-oligosaccharide-glycoprotein N-acetylglucosaminyltransferase I</fullName>
    </alternativeName>
</protein>
<dbReference type="PANTHER" id="PTHR10468">
    <property type="entry name" value="PROTEIN O-LINKED-MANNOSE BETA-1,2-N-ACETYLGLUCOSAMINYLTRANSFERASE 1/ALPHA-1,3-MANNOSYL-GLYCOPROTEIN 2-BETA-N-ACETYLGLUCOSAMINYLTRANSFERASE"/>
    <property type="match status" value="1"/>
</dbReference>
<comment type="pathway">
    <text evidence="2 16">Protein modification; protein glycosylation.</text>
</comment>
<evidence type="ECO:0000256" key="7">
    <source>
        <dbReference type="ARBA" id="ARBA00022723"/>
    </source>
</evidence>
<dbReference type="InterPro" id="IPR052261">
    <property type="entry name" value="Glycosyltransferase_13"/>
</dbReference>
<keyword evidence="11" id="KW-0472">Membrane</keyword>
<dbReference type="GO" id="GO:0000139">
    <property type="term" value="C:Golgi membrane"/>
    <property type="evidence" value="ECO:0007669"/>
    <property type="project" value="UniProtKB-SubCell"/>
</dbReference>
<keyword evidence="12 16" id="KW-0464">Manganese</keyword>
<keyword evidence="7 16" id="KW-0479">Metal-binding</keyword>
<evidence type="ECO:0000256" key="2">
    <source>
        <dbReference type="ARBA" id="ARBA00004922"/>
    </source>
</evidence>
<evidence type="ECO:0000256" key="3">
    <source>
        <dbReference type="ARBA" id="ARBA00006492"/>
    </source>
</evidence>
<keyword evidence="6" id="KW-0812">Transmembrane</keyword>
<dbReference type="FunFam" id="3.10.180.20:FF:000002">
    <property type="entry name" value="Alpha-1,3-mannosyl-glycoprotein 2-beta-N-acetylglucosaminyltransferase"/>
    <property type="match status" value="1"/>
</dbReference>
<organism evidence="17 18">
    <name type="scientific">Platanthera zijinensis</name>
    <dbReference type="NCBI Taxonomy" id="2320716"/>
    <lineage>
        <taxon>Eukaryota</taxon>
        <taxon>Viridiplantae</taxon>
        <taxon>Streptophyta</taxon>
        <taxon>Embryophyta</taxon>
        <taxon>Tracheophyta</taxon>
        <taxon>Spermatophyta</taxon>
        <taxon>Magnoliopsida</taxon>
        <taxon>Liliopsida</taxon>
        <taxon>Asparagales</taxon>
        <taxon>Orchidaceae</taxon>
        <taxon>Orchidoideae</taxon>
        <taxon>Orchideae</taxon>
        <taxon>Orchidinae</taxon>
        <taxon>Platanthera</taxon>
    </lineage>
</organism>
<dbReference type="EMBL" id="JBBWWQ010000006">
    <property type="protein sequence ID" value="KAK8944241.1"/>
    <property type="molecule type" value="Genomic_DNA"/>
</dbReference>
<comment type="subcellular location">
    <subcellularLocation>
        <location evidence="1 16">Golgi apparatus membrane</location>
        <topology evidence="1 16">Single-pass type II membrane protein</topology>
    </subcellularLocation>
</comment>
<dbReference type="CDD" id="cd02514">
    <property type="entry name" value="GT13_GLCNAC-TI"/>
    <property type="match status" value="1"/>
</dbReference>